<evidence type="ECO:0000256" key="11">
    <source>
        <dbReference type="ARBA" id="ARBA00023136"/>
    </source>
</evidence>
<organism evidence="14 15">
    <name type="scientific">Pedobacter frigiditerrae</name>
    <dbReference type="NCBI Taxonomy" id="2530452"/>
    <lineage>
        <taxon>Bacteria</taxon>
        <taxon>Pseudomonadati</taxon>
        <taxon>Bacteroidota</taxon>
        <taxon>Sphingobacteriia</taxon>
        <taxon>Sphingobacteriales</taxon>
        <taxon>Sphingobacteriaceae</taxon>
        <taxon>Pedobacter</taxon>
    </lineage>
</organism>
<evidence type="ECO:0000256" key="3">
    <source>
        <dbReference type="ARBA" id="ARBA00004479"/>
    </source>
</evidence>
<comment type="cofactor">
    <cofactor evidence="2">
        <name>Co(2+)</name>
        <dbReference type="ChEBI" id="CHEBI:48828"/>
    </cofactor>
</comment>
<comment type="caution">
    <text evidence="14">The sequence shown here is derived from an EMBL/GenBank/DDBJ whole genome shotgun (WGS) entry which is preliminary data.</text>
</comment>
<keyword evidence="4" id="KW-0645">Protease</keyword>
<feature type="chain" id="PRO_5020209234" evidence="13">
    <location>
        <begin position="21"/>
        <end position="292"/>
    </location>
</feature>
<dbReference type="InterPro" id="IPR040230">
    <property type="entry name" value="TIKI1/2-like"/>
</dbReference>
<dbReference type="GO" id="GO:0004222">
    <property type="term" value="F:metalloendopeptidase activity"/>
    <property type="evidence" value="ECO:0007669"/>
    <property type="project" value="TreeGrafter"/>
</dbReference>
<dbReference type="RefSeq" id="WP_131551284.1">
    <property type="nucleotide sequence ID" value="NZ_SJSK01000001.1"/>
</dbReference>
<dbReference type="PANTHER" id="PTHR31120">
    <property type="entry name" value="METALLOPROTEASE TIKI"/>
    <property type="match status" value="1"/>
</dbReference>
<dbReference type="Pfam" id="PF01963">
    <property type="entry name" value="TraB_PrgY_gumN"/>
    <property type="match status" value="1"/>
</dbReference>
<dbReference type="GO" id="GO:0006508">
    <property type="term" value="P:proteolysis"/>
    <property type="evidence" value="ECO:0007669"/>
    <property type="project" value="UniProtKB-KW"/>
</dbReference>
<accession>A0A4V2MJ96</accession>
<feature type="signal peptide" evidence="13">
    <location>
        <begin position="1"/>
        <end position="20"/>
    </location>
</feature>
<dbReference type="PANTHER" id="PTHR31120:SF6">
    <property type="entry name" value="METALLOPROTEASE TIKI HOMOLOG"/>
    <property type="match status" value="1"/>
</dbReference>
<sequence length="292" mass="33100">MRIIKYLLIGFLGFSLSANAQKKIAENTLLWEISGNGLAKPSYLFGTYHFADKGFVDTMKVLNEKFIAADIVVGELIITKELAIKLMPYMIMKGNSLDKLLSASEYKLIDDYLKSLGKYELKMFNVFSPMAVQTMIIQMTSPVTFTDTNPAIDQYFQDYGKENNKEVIGLETLEEQAQILFGSSLERQKEVLVKYVKEADKNKAESKKLYEDYITQNLKAIEKTFSKLDDFTPEENNRLLKNRNIKWIEKLPNLMQNKSLFIAIGAGHLVGKNGLIKGFQAKGYAVKPVATN</sequence>
<dbReference type="AlphaFoldDB" id="A0A4V2MJ96"/>
<reference evidence="14 15" key="1">
    <citation type="submission" date="2019-02" db="EMBL/GenBank/DDBJ databases">
        <title>Pedobacter sp. RP-1-13 sp. nov., isolated from Arctic soil.</title>
        <authorList>
            <person name="Dahal R.H."/>
        </authorList>
    </citation>
    <scope>NUCLEOTIDE SEQUENCE [LARGE SCALE GENOMIC DNA]</scope>
    <source>
        <strain evidence="14 15">RP-1-13</strain>
    </source>
</reference>
<name>A0A4V2MJ96_9SPHI</name>
<dbReference type="GO" id="GO:0030178">
    <property type="term" value="P:negative regulation of Wnt signaling pathway"/>
    <property type="evidence" value="ECO:0007669"/>
    <property type="project" value="InterPro"/>
</dbReference>
<comment type="subcellular location">
    <subcellularLocation>
        <location evidence="3">Membrane</location>
        <topology evidence="3">Single-pass type I membrane protein</topology>
    </subcellularLocation>
</comment>
<keyword evidence="8" id="KW-0378">Hydrolase</keyword>
<keyword evidence="11" id="KW-0472">Membrane</keyword>
<evidence type="ECO:0000256" key="6">
    <source>
        <dbReference type="ARBA" id="ARBA00022723"/>
    </source>
</evidence>
<evidence type="ECO:0000256" key="7">
    <source>
        <dbReference type="ARBA" id="ARBA00022729"/>
    </source>
</evidence>
<keyword evidence="15" id="KW-1185">Reference proteome</keyword>
<evidence type="ECO:0000256" key="12">
    <source>
        <dbReference type="ARBA" id="ARBA00023180"/>
    </source>
</evidence>
<evidence type="ECO:0000256" key="10">
    <source>
        <dbReference type="ARBA" id="ARBA00023049"/>
    </source>
</evidence>
<dbReference type="CDD" id="cd14789">
    <property type="entry name" value="Tiki"/>
    <property type="match status" value="1"/>
</dbReference>
<dbReference type="Proteomes" id="UP000292884">
    <property type="component" value="Unassembled WGS sequence"/>
</dbReference>
<keyword evidence="7 13" id="KW-0732">Signal</keyword>
<comment type="cofactor">
    <cofactor evidence="1">
        <name>Mn(2+)</name>
        <dbReference type="ChEBI" id="CHEBI:29035"/>
    </cofactor>
</comment>
<evidence type="ECO:0000256" key="2">
    <source>
        <dbReference type="ARBA" id="ARBA00001941"/>
    </source>
</evidence>
<keyword evidence="6" id="KW-0479">Metal-binding</keyword>
<dbReference type="InterPro" id="IPR002816">
    <property type="entry name" value="TraB/PrgY/GumN_fam"/>
</dbReference>
<dbReference type="EMBL" id="SJSK01000001">
    <property type="protein sequence ID" value="TCC93416.1"/>
    <property type="molecule type" value="Genomic_DNA"/>
</dbReference>
<dbReference type="OrthoDB" id="9798714at2"/>
<evidence type="ECO:0000256" key="4">
    <source>
        <dbReference type="ARBA" id="ARBA00022670"/>
    </source>
</evidence>
<gene>
    <name evidence="14" type="ORF">EZ428_01185</name>
</gene>
<evidence type="ECO:0000256" key="13">
    <source>
        <dbReference type="SAM" id="SignalP"/>
    </source>
</evidence>
<proteinExistence type="predicted"/>
<keyword evidence="12" id="KW-0325">Glycoprotein</keyword>
<keyword evidence="9" id="KW-1133">Transmembrane helix</keyword>
<protein>
    <submittedName>
        <fullName evidence="14">TraB/GumN family protein</fullName>
    </submittedName>
</protein>
<evidence type="ECO:0000256" key="8">
    <source>
        <dbReference type="ARBA" id="ARBA00022801"/>
    </source>
</evidence>
<evidence type="ECO:0000313" key="15">
    <source>
        <dbReference type="Proteomes" id="UP000292884"/>
    </source>
</evidence>
<keyword evidence="10" id="KW-0482">Metalloprotease</keyword>
<evidence type="ECO:0000256" key="9">
    <source>
        <dbReference type="ARBA" id="ARBA00022989"/>
    </source>
</evidence>
<evidence type="ECO:0000313" key="14">
    <source>
        <dbReference type="EMBL" id="TCC93416.1"/>
    </source>
</evidence>
<evidence type="ECO:0000256" key="5">
    <source>
        <dbReference type="ARBA" id="ARBA00022692"/>
    </source>
</evidence>
<evidence type="ECO:0000256" key="1">
    <source>
        <dbReference type="ARBA" id="ARBA00001936"/>
    </source>
</evidence>
<keyword evidence="5" id="KW-0812">Transmembrane</keyword>
<dbReference type="GO" id="GO:0046872">
    <property type="term" value="F:metal ion binding"/>
    <property type="evidence" value="ECO:0007669"/>
    <property type="project" value="UniProtKB-KW"/>
</dbReference>
<dbReference type="GO" id="GO:0016020">
    <property type="term" value="C:membrane"/>
    <property type="evidence" value="ECO:0007669"/>
    <property type="project" value="UniProtKB-SubCell"/>
</dbReference>